<feature type="domain" description="2Fe-2S ferredoxin-type" evidence="9">
    <location>
        <begin position="262"/>
        <end position="349"/>
    </location>
</feature>
<accession>A0A848KX78</accession>
<dbReference type="Pfam" id="PF00111">
    <property type="entry name" value="Fer2"/>
    <property type="match status" value="1"/>
</dbReference>
<dbReference type="PROSITE" id="PS51085">
    <property type="entry name" value="2FE2S_FER_2"/>
    <property type="match status" value="1"/>
</dbReference>
<name>A0A848KX78_9ACTN</name>
<dbReference type="InterPro" id="IPR017927">
    <property type="entry name" value="FAD-bd_FR_type"/>
</dbReference>
<dbReference type="PRINTS" id="PR00371">
    <property type="entry name" value="FPNCR"/>
</dbReference>
<dbReference type="PROSITE" id="PS51384">
    <property type="entry name" value="FAD_FR"/>
    <property type="match status" value="1"/>
</dbReference>
<dbReference type="SUPFAM" id="SSF54292">
    <property type="entry name" value="2Fe-2S ferredoxin-like"/>
    <property type="match status" value="1"/>
</dbReference>
<dbReference type="Pfam" id="PF00970">
    <property type="entry name" value="FAD_binding_6"/>
    <property type="match status" value="1"/>
</dbReference>
<evidence type="ECO:0000259" key="9">
    <source>
        <dbReference type="PROSITE" id="PS51085"/>
    </source>
</evidence>
<dbReference type="Gene3D" id="3.40.50.80">
    <property type="entry name" value="Nucleotide-binding domain of ferredoxin-NADP reductase (FNR) module"/>
    <property type="match status" value="1"/>
</dbReference>
<evidence type="ECO:0000256" key="3">
    <source>
        <dbReference type="ARBA" id="ARBA00022714"/>
    </source>
</evidence>
<dbReference type="GO" id="GO:0051537">
    <property type="term" value="F:2 iron, 2 sulfur cluster binding"/>
    <property type="evidence" value="ECO:0007669"/>
    <property type="project" value="UniProtKB-KW"/>
</dbReference>
<dbReference type="PANTHER" id="PTHR47354">
    <property type="entry name" value="NADH OXIDOREDUCTASE HCR"/>
    <property type="match status" value="1"/>
</dbReference>
<dbReference type="CDD" id="cd06214">
    <property type="entry name" value="PA_degradation_oxidoreductase_like"/>
    <property type="match status" value="1"/>
</dbReference>
<reference evidence="11 12" key="1">
    <citation type="submission" date="2020-04" db="EMBL/GenBank/DDBJ databases">
        <title>Gordonia sp. nov. TBRC 11910.</title>
        <authorList>
            <person name="Suriyachadkun C."/>
        </authorList>
    </citation>
    <scope>NUCLEOTIDE SEQUENCE [LARGE SCALE GENOMIC DNA]</scope>
    <source>
        <strain evidence="11 12">TBRC 11910</strain>
    </source>
</reference>
<evidence type="ECO:0000256" key="5">
    <source>
        <dbReference type="ARBA" id="ARBA00022827"/>
    </source>
</evidence>
<dbReference type="SUPFAM" id="SSF63380">
    <property type="entry name" value="Riboflavin synthase domain-like"/>
    <property type="match status" value="1"/>
</dbReference>
<sequence length="349" mass="37340">MSPADPPTASRGVLLDVSNVIAETADACSVEFDVPAADRHRFSYAPGQFLTLRVPSDQTGSVARCYSLASSPITDSQPKITVKRTNGGYASNWICDHVRIGDRIEALVPAGAFTPTDLDEDVLLIAGGSGITPVMSILKSVLARGTAHVTLLYANRDGESIIFQRELRELQAEHSARLTAVHWLESVQGRPSATQLTGLLAPYVDRRSFVCGPAPFMAAVRAALTALSVPRNRIHVEAFNSLTGDPFTSAATVDDEGDESGAQVTVHLDGQTHQLRWPQHRSLVDIMLANGIDVPYSCNEGECGSCFCRVRAGSVTMDTSAALDAEELADGYILGCQAHPDSDSLTIEF</sequence>
<dbReference type="InterPro" id="IPR008333">
    <property type="entry name" value="Cbr1-like_FAD-bd_dom"/>
</dbReference>
<keyword evidence="3" id="KW-0001">2Fe-2S</keyword>
<dbReference type="InterPro" id="IPR001709">
    <property type="entry name" value="Flavoprot_Pyr_Nucl_cyt_Rdtase"/>
</dbReference>
<keyword evidence="6" id="KW-0560">Oxidoreductase</keyword>
<gene>
    <name evidence="11" type="ORF">HH308_17090</name>
</gene>
<evidence type="ECO:0000256" key="6">
    <source>
        <dbReference type="ARBA" id="ARBA00023002"/>
    </source>
</evidence>
<dbReference type="EMBL" id="JABBNB010000018">
    <property type="protein sequence ID" value="NMO02929.1"/>
    <property type="molecule type" value="Genomic_DNA"/>
</dbReference>
<dbReference type="InterPro" id="IPR050415">
    <property type="entry name" value="MRET"/>
</dbReference>
<dbReference type="GO" id="GO:0050660">
    <property type="term" value="F:flavin adenine dinucleotide binding"/>
    <property type="evidence" value="ECO:0007669"/>
    <property type="project" value="TreeGrafter"/>
</dbReference>
<dbReference type="InterPro" id="IPR001433">
    <property type="entry name" value="OxRdtase_FAD/NAD-bd"/>
</dbReference>
<evidence type="ECO:0000256" key="4">
    <source>
        <dbReference type="ARBA" id="ARBA00022723"/>
    </source>
</evidence>
<dbReference type="CDD" id="cd00207">
    <property type="entry name" value="fer2"/>
    <property type="match status" value="1"/>
</dbReference>
<comment type="cofactor">
    <cofactor evidence="1">
        <name>FAD</name>
        <dbReference type="ChEBI" id="CHEBI:57692"/>
    </cofactor>
</comment>
<keyword evidence="7" id="KW-0408">Iron</keyword>
<evidence type="ECO:0000256" key="2">
    <source>
        <dbReference type="ARBA" id="ARBA00022630"/>
    </source>
</evidence>
<dbReference type="RefSeq" id="WP_170195439.1">
    <property type="nucleotide sequence ID" value="NZ_JABBNB010000018.1"/>
</dbReference>
<evidence type="ECO:0000256" key="7">
    <source>
        <dbReference type="ARBA" id="ARBA00023004"/>
    </source>
</evidence>
<dbReference type="Gene3D" id="3.10.20.30">
    <property type="match status" value="1"/>
</dbReference>
<organism evidence="11 12">
    <name type="scientific">Gordonia asplenii</name>
    <dbReference type="NCBI Taxonomy" id="2725283"/>
    <lineage>
        <taxon>Bacteria</taxon>
        <taxon>Bacillati</taxon>
        <taxon>Actinomycetota</taxon>
        <taxon>Actinomycetes</taxon>
        <taxon>Mycobacteriales</taxon>
        <taxon>Gordoniaceae</taxon>
        <taxon>Gordonia</taxon>
    </lineage>
</organism>
<dbReference type="InterPro" id="IPR017938">
    <property type="entry name" value="Riboflavin_synthase-like_b-brl"/>
</dbReference>
<dbReference type="InterPro" id="IPR036010">
    <property type="entry name" value="2Fe-2S_ferredoxin-like_sf"/>
</dbReference>
<keyword evidence="4" id="KW-0479">Metal-binding</keyword>
<dbReference type="PANTHER" id="PTHR47354:SF8">
    <property type="entry name" value="1,2-PHENYLACETYL-COA EPOXIDASE, SUBUNIT E"/>
    <property type="match status" value="1"/>
</dbReference>
<dbReference type="InterPro" id="IPR039261">
    <property type="entry name" value="FNR_nucleotide-bd"/>
</dbReference>
<keyword evidence="12" id="KW-1185">Reference proteome</keyword>
<keyword evidence="8" id="KW-0411">Iron-sulfur</keyword>
<dbReference type="InterPro" id="IPR006058">
    <property type="entry name" value="2Fe2S_fd_BS"/>
</dbReference>
<protein>
    <submittedName>
        <fullName evidence="11">Ferredoxin--NADP reductase</fullName>
    </submittedName>
</protein>
<dbReference type="GO" id="GO:0046872">
    <property type="term" value="F:metal ion binding"/>
    <property type="evidence" value="ECO:0007669"/>
    <property type="project" value="UniProtKB-KW"/>
</dbReference>
<dbReference type="InterPro" id="IPR012675">
    <property type="entry name" value="Beta-grasp_dom_sf"/>
</dbReference>
<dbReference type="InterPro" id="IPR001041">
    <property type="entry name" value="2Fe-2S_ferredoxin-type"/>
</dbReference>
<evidence type="ECO:0000256" key="8">
    <source>
        <dbReference type="ARBA" id="ARBA00023014"/>
    </source>
</evidence>
<proteinExistence type="predicted"/>
<dbReference type="PRINTS" id="PR00410">
    <property type="entry name" value="PHEHYDRXLASE"/>
</dbReference>
<dbReference type="Pfam" id="PF00175">
    <property type="entry name" value="NAD_binding_1"/>
    <property type="match status" value="1"/>
</dbReference>
<dbReference type="SUPFAM" id="SSF52343">
    <property type="entry name" value="Ferredoxin reductase-like, C-terminal NADP-linked domain"/>
    <property type="match status" value="1"/>
</dbReference>
<evidence type="ECO:0000313" key="12">
    <source>
        <dbReference type="Proteomes" id="UP000550729"/>
    </source>
</evidence>
<evidence type="ECO:0000256" key="1">
    <source>
        <dbReference type="ARBA" id="ARBA00001974"/>
    </source>
</evidence>
<feature type="domain" description="FAD-binding FR-type" evidence="10">
    <location>
        <begin position="7"/>
        <end position="116"/>
    </location>
</feature>
<dbReference type="PROSITE" id="PS00197">
    <property type="entry name" value="2FE2S_FER_1"/>
    <property type="match status" value="1"/>
</dbReference>
<evidence type="ECO:0000313" key="11">
    <source>
        <dbReference type="EMBL" id="NMO02929.1"/>
    </source>
</evidence>
<dbReference type="GO" id="GO:0016491">
    <property type="term" value="F:oxidoreductase activity"/>
    <property type="evidence" value="ECO:0007669"/>
    <property type="project" value="UniProtKB-KW"/>
</dbReference>
<dbReference type="AlphaFoldDB" id="A0A848KX78"/>
<dbReference type="Gene3D" id="2.40.30.10">
    <property type="entry name" value="Translation factors"/>
    <property type="match status" value="1"/>
</dbReference>
<evidence type="ECO:0000259" key="10">
    <source>
        <dbReference type="PROSITE" id="PS51384"/>
    </source>
</evidence>
<dbReference type="Proteomes" id="UP000550729">
    <property type="component" value="Unassembled WGS sequence"/>
</dbReference>
<comment type="caution">
    <text evidence="11">The sequence shown here is derived from an EMBL/GenBank/DDBJ whole genome shotgun (WGS) entry which is preliminary data.</text>
</comment>
<keyword evidence="2" id="KW-0285">Flavoprotein</keyword>
<keyword evidence="5" id="KW-0274">FAD</keyword>